<protein>
    <submittedName>
        <fullName evidence="4">NTPase KAP</fullName>
    </submittedName>
</protein>
<dbReference type="InterPro" id="IPR027417">
    <property type="entry name" value="P-loop_NTPase"/>
</dbReference>
<dbReference type="Pfam" id="PF07693">
    <property type="entry name" value="KAP_NTPase"/>
    <property type="match status" value="1"/>
</dbReference>
<dbReference type="Gene3D" id="3.40.50.300">
    <property type="entry name" value="P-loop containing nucleotide triphosphate hydrolases"/>
    <property type="match status" value="1"/>
</dbReference>
<keyword evidence="5" id="KW-1185">Reference proteome</keyword>
<sequence>MFGFFRKKAARAATEPDGDSQNTNDSDAPQEHAVPDQYIADQPISGKAEDRFNRSFFATRIAETIATRIDPSSIVLGLFGPWGDGKTSVLEMMQEALGSYPNAIVVRFNPWHFQSEDLLLRGFFATLADAMGQSLPNVKEKAGDLLKKYGNVLSLASLTVGGVVQLRPGDAVKGVGEAMSNVGLDELRKRIERMLDDANKRLVILIDDIDRLDREETHAIFKLVKLSASFRHTSYVLAFDDAVVSAALGERYGAGGSPAGRAFLEKIIQVPLHLPPADENSLRQLALEGVQNALNQAGIELTQAQIDAFIRHFDDALLPRLETPRRAKLFSNALMFALPILKGEVNPVDLMLIEGIRVLYPLLYTGIRENSQLFLRGERNVRQNALQGTASRIDSLIERLTPELTIEEQEGVKSRLLVPLFPRIGSTGYGNEWDEIWGSEQKVCSSQYFKRYFTYSVPVGDVSDASVAELCDVVPVASNEEKRALILGFAERQGLPRVISRLRQREGSLTQVQASALITAFGLNGDLLPRERGMMVMADTRAKAGMLIAGLLRQIPTAMERQAEAERAIAIAAPVGFAMECIRWIRHYEDKPPEKRVLADEGEEPLREILTTRIEEADAISPLFIAHPKDAPSLYWSWADRAPAGRVRQRLEALFDAVPKQLDTFLSCYVGEAWGMENGLPRPADFEREQYNSVSRLLPANYIAENLRLRYGEELDTPQNYPPETMAQSRRVAHQFMTVHQYVLQEQRAVEESEVNGEAATDAE</sequence>
<dbReference type="Proteomes" id="UP000624279">
    <property type="component" value="Unassembled WGS sequence"/>
</dbReference>
<reference evidence="4 5" key="1">
    <citation type="submission" date="2020-08" db="EMBL/GenBank/DDBJ databases">
        <title>Novel species isolated from subtropical streams in China.</title>
        <authorList>
            <person name="Lu H."/>
        </authorList>
    </citation>
    <scope>NUCLEOTIDE SEQUENCE [LARGE SCALE GENOMIC DNA]</scope>
    <source>
        <strain evidence="4 5">LX15W</strain>
    </source>
</reference>
<comment type="caution">
    <text evidence="4">The sequence shown here is derived from an EMBL/GenBank/DDBJ whole genome shotgun (WGS) entry which is preliminary data.</text>
</comment>
<name>A0ABR6YDL4_9BURK</name>
<feature type="domain" description="KAP NTPase" evidence="3">
    <location>
        <begin position="57"/>
        <end position="336"/>
    </location>
</feature>
<evidence type="ECO:0000313" key="4">
    <source>
        <dbReference type="EMBL" id="MBC3874631.1"/>
    </source>
</evidence>
<gene>
    <name evidence="4" type="ORF">H8K55_13660</name>
</gene>
<dbReference type="PANTHER" id="PTHR22674">
    <property type="entry name" value="NTPASE, KAP FAMILY P-LOOP DOMAIN-CONTAINING 1"/>
    <property type="match status" value="1"/>
</dbReference>
<evidence type="ECO:0000256" key="1">
    <source>
        <dbReference type="SAM" id="Coils"/>
    </source>
</evidence>
<accession>A0ABR6YDL4</accession>
<dbReference type="SUPFAM" id="SSF52540">
    <property type="entry name" value="P-loop containing nucleoside triphosphate hydrolases"/>
    <property type="match status" value="1"/>
</dbReference>
<dbReference type="PANTHER" id="PTHR22674:SF6">
    <property type="entry name" value="NTPASE KAP FAMILY P-LOOP DOMAIN-CONTAINING PROTEIN 1"/>
    <property type="match status" value="1"/>
</dbReference>
<dbReference type="EMBL" id="JACOGA010000012">
    <property type="protein sequence ID" value="MBC3874631.1"/>
    <property type="molecule type" value="Genomic_DNA"/>
</dbReference>
<organism evidence="4 5">
    <name type="scientific">Undibacterium flavidum</name>
    <dbReference type="NCBI Taxonomy" id="2762297"/>
    <lineage>
        <taxon>Bacteria</taxon>
        <taxon>Pseudomonadati</taxon>
        <taxon>Pseudomonadota</taxon>
        <taxon>Betaproteobacteria</taxon>
        <taxon>Burkholderiales</taxon>
        <taxon>Oxalobacteraceae</taxon>
        <taxon>Undibacterium</taxon>
    </lineage>
</organism>
<proteinExistence type="predicted"/>
<evidence type="ECO:0000313" key="5">
    <source>
        <dbReference type="Proteomes" id="UP000624279"/>
    </source>
</evidence>
<feature type="coiled-coil region" evidence="1">
    <location>
        <begin position="188"/>
        <end position="215"/>
    </location>
</feature>
<feature type="region of interest" description="Disordered" evidence="2">
    <location>
        <begin position="1"/>
        <end position="33"/>
    </location>
</feature>
<evidence type="ECO:0000256" key="2">
    <source>
        <dbReference type="SAM" id="MobiDB-lite"/>
    </source>
</evidence>
<evidence type="ECO:0000259" key="3">
    <source>
        <dbReference type="Pfam" id="PF07693"/>
    </source>
</evidence>
<dbReference type="RefSeq" id="WP_186942620.1">
    <property type="nucleotide sequence ID" value="NZ_JACOGA010000012.1"/>
</dbReference>
<keyword evidence="1" id="KW-0175">Coiled coil</keyword>
<dbReference type="InterPro" id="IPR011646">
    <property type="entry name" value="KAP_P-loop"/>
</dbReference>
<feature type="compositionally biased region" description="Basic residues" evidence="2">
    <location>
        <begin position="1"/>
        <end position="10"/>
    </location>
</feature>
<dbReference type="InterPro" id="IPR052754">
    <property type="entry name" value="NTPase_KAP_P-loop"/>
</dbReference>